<dbReference type="InterPro" id="IPR001611">
    <property type="entry name" value="Leu-rich_rpt"/>
</dbReference>
<keyword evidence="9" id="KW-1185">Reference proteome</keyword>
<dbReference type="EMBL" id="PNBA02000013">
    <property type="protein sequence ID" value="KAG6404380.1"/>
    <property type="molecule type" value="Genomic_DNA"/>
</dbReference>
<evidence type="ECO:0000256" key="1">
    <source>
        <dbReference type="ARBA" id="ARBA00004196"/>
    </source>
</evidence>
<reference evidence="8" key="1">
    <citation type="submission" date="2018-01" db="EMBL/GenBank/DDBJ databases">
        <authorList>
            <person name="Mao J.F."/>
        </authorList>
    </citation>
    <scope>NUCLEOTIDE SEQUENCE</scope>
    <source>
        <strain evidence="8">Huo1</strain>
        <tissue evidence="8">Leaf</tissue>
    </source>
</reference>
<protein>
    <submittedName>
        <fullName evidence="8">Uncharacterized protein</fullName>
    </submittedName>
</protein>
<dbReference type="InterPro" id="IPR051848">
    <property type="entry name" value="PGIP"/>
</dbReference>
<reference evidence="8" key="2">
    <citation type="submission" date="2020-08" db="EMBL/GenBank/DDBJ databases">
        <title>Plant Genome Project.</title>
        <authorList>
            <person name="Zhang R.-G."/>
        </authorList>
    </citation>
    <scope>NUCLEOTIDE SEQUENCE</scope>
    <source>
        <strain evidence="8">Huo1</strain>
        <tissue evidence="8">Leaf</tissue>
    </source>
</reference>
<comment type="subcellular location">
    <subcellularLocation>
        <location evidence="1">Cell envelope</location>
    </subcellularLocation>
    <subcellularLocation>
        <location evidence="2">Membrane</location>
    </subcellularLocation>
</comment>
<evidence type="ECO:0000256" key="6">
    <source>
        <dbReference type="ARBA" id="ARBA00023136"/>
    </source>
</evidence>
<evidence type="ECO:0000256" key="5">
    <source>
        <dbReference type="ARBA" id="ARBA00022737"/>
    </source>
</evidence>
<dbReference type="AlphaFoldDB" id="A0A8X8X092"/>
<keyword evidence="4" id="KW-0732">Signal</keyword>
<evidence type="ECO:0000313" key="9">
    <source>
        <dbReference type="Proteomes" id="UP000298416"/>
    </source>
</evidence>
<dbReference type="Pfam" id="PF00560">
    <property type="entry name" value="LRR_1"/>
    <property type="match status" value="1"/>
</dbReference>
<proteinExistence type="predicted"/>
<keyword evidence="3" id="KW-0433">Leucine-rich repeat</keyword>
<evidence type="ECO:0000256" key="2">
    <source>
        <dbReference type="ARBA" id="ARBA00004370"/>
    </source>
</evidence>
<keyword evidence="5" id="KW-0677">Repeat</keyword>
<comment type="caution">
    <text evidence="8">The sequence shown here is derived from an EMBL/GenBank/DDBJ whole genome shotgun (WGS) entry which is preliminary data.</text>
</comment>
<evidence type="ECO:0000256" key="4">
    <source>
        <dbReference type="ARBA" id="ARBA00022729"/>
    </source>
</evidence>
<dbReference type="Gene3D" id="3.80.10.10">
    <property type="entry name" value="Ribonuclease Inhibitor"/>
    <property type="match status" value="1"/>
</dbReference>
<organism evidence="8">
    <name type="scientific">Salvia splendens</name>
    <name type="common">Scarlet sage</name>
    <dbReference type="NCBI Taxonomy" id="180675"/>
    <lineage>
        <taxon>Eukaryota</taxon>
        <taxon>Viridiplantae</taxon>
        <taxon>Streptophyta</taxon>
        <taxon>Embryophyta</taxon>
        <taxon>Tracheophyta</taxon>
        <taxon>Spermatophyta</taxon>
        <taxon>Magnoliopsida</taxon>
        <taxon>eudicotyledons</taxon>
        <taxon>Gunneridae</taxon>
        <taxon>Pentapetalae</taxon>
        <taxon>asterids</taxon>
        <taxon>lamiids</taxon>
        <taxon>Lamiales</taxon>
        <taxon>Lamiaceae</taxon>
        <taxon>Nepetoideae</taxon>
        <taxon>Mentheae</taxon>
        <taxon>Salviinae</taxon>
        <taxon>Salvia</taxon>
        <taxon>Salvia subgen. Calosphace</taxon>
        <taxon>core Calosphace</taxon>
    </lineage>
</organism>
<keyword evidence="7" id="KW-0325">Glycoprotein</keyword>
<keyword evidence="6" id="KW-0472">Membrane</keyword>
<gene>
    <name evidence="8" type="ORF">SASPL_136626</name>
</gene>
<dbReference type="Proteomes" id="UP000298416">
    <property type="component" value="Unassembled WGS sequence"/>
</dbReference>
<name>A0A8X8X092_SALSN</name>
<dbReference type="PANTHER" id="PTHR48059">
    <property type="entry name" value="POLYGALACTURONASE INHIBITOR 1"/>
    <property type="match status" value="1"/>
</dbReference>
<dbReference type="GO" id="GO:0016020">
    <property type="term" value="C:membrane"/>
    <property type="evidence" value="ECO:0007669"/>
    <property type="project" value="UniProtKB-SubCell"/>
</dbReference>
<evidence type="ECO:0000256" key="7">
    <source>
        <dbReference type="ARBA" id="ARBA00023180"/>
    </source>
</evidence>
<dbReference type="PANTHER" id="PTHR48059:SF30">
    <property type="entry name" value="OS06G0587000 PROTEIN"/>
    <property type="match status" value="1"/>
</dbReference>
<accession>A0A8X8X092</accession>
<evidence type="ECO:0000256" key="3">
    <source>
        <dbReference type="ARBA" id="ARBA00022614"/>
    </source>
</evidence>
<dbReference type="FunFam" id="3.80.10.10:FF:000041">
    <property type="entry name" value="LRR receptor-like serine/threonine-protein kinase ERECTA"/>
    <property type="match status" value="1"/>
</dbReference>
<sequence length="147" mass="15920">MKELQELYLINNTLTGVIPEEIGGLDKLVALYMNRNKLIGPLPRVFKLKSLTALSLNKNALTGMIPGELFTANIKSIDLSDTISKEYGQAYGRQRGVRLLSELGSVAGVGVWRKPGQAKGHQRGVRPLSLPGSIVGVGGVWNKPRQA</sequence>
<dbReference type="InterPro" id="IPR032675">
    <property type="entry name" value="LRR_dom_sf"/>
</dbReference>
<evidence type="ECO:0000313" key="8">
    <source>
        <dbReference type="EMBL" id="KAG6404380.1"/>
    </source>
</evidence>
<dbReference type="SUPFAM" id="SSF52058">
    <property type="entry name" value="L domain-like"/>
    <property type="match status" value="1"/>
</dbReference>